<dbReference type="Proteomes" id="UP000184694">
    <property type="component" value="Unassembled WGS sequence"/>
</dbReference>
<dbReference type="PANTHER" id="PTHR33154:SF18">
    <property type="entry name" value="ARSENICAL RESISTANCE OPERON REPRESSOR"/>
    <property type="match status" value="1"/>
</dbReference>
<dbReference type="NCBIfam" id="NF033788">
    <property type="entry name" value="HTH_metalloreg"/>
    <property type="match status" value="1"/>
</dbReference>
<proteinExistence type="predicted"/>
<evidence type="ECO:0000256" key="2">
    <source>
        <dbReference type="ARBA" id="ARBA00023125"/>
    </source>
</evidence>
<gene>
    <name evidence="5" type="ORF">SAMN02745161_0214</name>
</gene>
<keyword evidence="3" id="KW-0804">Transcription</keyword>
<dbReference type="InterPro" id="IPR051081">
    <property type="entry name" value="HTH_MetalResp_TranReg"/>
</dbReference>
<dbReference type="SMART" id="SM00418">
    <property type="entry name" value="HTH_ARSR"/>
    <property type="match status" value="1"/>
</dbReference>
<dbReference type="PROSITE" id="PS50987">
    <property type="entry name" value="HTH_ARSR_2"/>
    <property type="match status" value="1"/>
</dbReference>
<keyword evidence="6" id="KW-1185">Reference proteome</keyword>
<dbReference type="SUPFAM" id="SSF46785">
    <property type="entry name" value="Winged helix' DNA-binding domain"/>
    <property type="match status" value="1"/>
</dbReference>
<dbReference type="GO" id="GO:0003677">
    <property type="term" value="F:DNA binding"/>
    <property type="evidence" value="ECO:0007669"/>
    <property type="project" value="UniProtKB-KW"/>
</dbReference>
<dbReference type="PANTHER" id="PTHR33154">
    <property type="entry name" value="TRANSCRIPTIONAL REGULATOR, ARSR FAMILY"/>
    <property type="match status" value="1"/>
</dbReference>
<reference evidence="6" key="1">
    <citation type="submission" date="2016-11" db="EMBL/GenBank/DDBJ databases">
        <authorList>
            <person name="Varghese N."/>
            <person name="Submissions S."/>
        </authorList>
    </citation>
    <scope>NUCLEOTIDE SEQUENCE [LARGE SCALE GENOMIC DNA]</scope>
    <source>
        <strain evidence="6">DSM 17456</strain>
    </source>
</reference>
<dbReference type="CDD" id="cd00090">
    <property type="entry name" value="HTH_ARSR"/>
    <property type="match status" value="1"/>
</dbReference>
<keyword evidence="2" id="KW-0238">DNA-binding</keyword>
<dbReference type="OrthoDB" id="9800238at2"/>
<dbReference type="GO" id="GO:0003700">
    <property type="term" value="F:DNA-binding transcription factor activity"/>
    <property type="evidence" value="ECO:0007669"/>
    <property type="project" value="InterPro"/>
</dbReference>
<evidence type="ECO:0000256" key="3">
    <source>
        <dbReference type="ARBA" id="ARBA00023163"/>
    </source>
</evidence>
<sequence>MNNFIKITKTLSDPTRVRILGLLQGGELCVCNIVEIMGLAQPTISRHLKQCTDAGLTIGRKAGGWTHYRLATDSTDKHIITFLELLLQAVRTDGEFAILQTNLLALKKTKNIL</sequence>
<evidence type="ECO:0000313" key="5">
    <source>
        <dbReference type="EMBL" id="SIN70952.1"/>
    </source>
</evidence>
<dbReference type="InterPro" id="IPR036390">
    <property type="entry name" value="WH_DNA-bd_sf"/>
</dbReference>
<dbReference type="AlphaFoldDB" id="A0A1N6DJH9"/>
<accession>A0A1N6DJH9</accession>
<dbReference type="Gene3D" id="1.10.10.10">
    <property type="entry name" value="Winged helix-like DNA-binding domain superfamily/Winged helix DNA-binding domain"/>
    <property type="match status" value="1"/>
</dbReference>
<dbReference type="PRINTS" id="PR00778">
    <property type="entry name" value="HTHARSR"/>
</dbReference>
<dbReference type="Pfam" id="PF01022">
    <property type="entry name" value="HTH_5"/>
    <property type="match status" value="1"/>
</dbReference>
<dbReference type="InterPro" id="IPR036388">
    <property type="entry name" value="WH-like_DNA-bd_sf"/>
</dbReference>
<dbReference type="RefSeq" id="WP_074215119.1">
    <property type="nucleotide sequence ID" value="NZ_FSRG01000003.1"/>
</dbReference>
<dbReference type="InterPro" id="IPR011991">
    <property type="entry name" value="ArsR-like_HTH"/>
</dbReference>
<dbReference type="STRING" id="1121457.SAMN02745161_0214"/>
<evidence type="ECO:0000256" key="1">
    <source>
        <dbReference type="ARBA" id="ARBA00023015"/>
    </source>
</evidence>
<feature type="domain" description="HTH arsR-type" evidence="4">
    <location>
        <begin position="1"/>
        <end position="94"/>
    </location>
</feature>
<dbReference type="EMBL" id="FSRG01000003">
    <property type="protein sequence ID" value="SIN70952.1"/>
    <property type="molecule type" value="Genomic_DNA"/>
</dbReference>
<name>A0A1N6DJH9_9BACT</name>
<dbReference type="InterPro" id="IPR001845">
    <property type="entry name" value="HTH_ArsR_DNA-bd_dom"/>
</dbReference>
<protein>
    <submittedName>
        <fullName evidence="5">Transcriptional regulator, ArsR family</fullName>
    </submittedName>
</protein>
<evidence type="ECO:0000313" key="6">
    <source>
        <dbReference type="Proteomes" id="UP000184694"/>
    </source>
</evidence>
<evidence type="ECO:0000259" key="4">
    <source>
        <dbReference type="PROSITE" id="PS50987"/>
    </source>
</evidence>
<keyword evidence="1" id="KW-0805">Transcription regulation</keyword>
<organism evidence="5 6">
    <name type="scientific">Halodesulfovibrio marinisediminis DSM 17456</name>
    <dbReference type="NCBI Taxonomy" id="1121457"/>
    <lineage>
        <taxon>Bacteria</taxon>
        <taxon>Pseudomonadati</taxon>
        <taxon>Thermodesulfobacteriota</taxon>
        <taxon>Desulfovibrionia</taxon>
        <taxon>Desulfovibrionales</taxon>
        <taxon>Desulfovibrionaceae</taxon>
        <taxon>Halodesulfovibrio</taxon>
    </lineage>
</organism>